<dbReference type="PROSITE" id="PS51677">
    <property type="entry name" value="NODB"/>
    <property type="match status" value="1"/>
</dbReference>
<dbReference type="InterPro" id="IPR011330">
    <property type="entry name" value="Glyco_hydro/deAcase_b/a-brl"/>
</dbReference>
<dbReference type="InterPro" id="IPR050248">
    <property type="entry name" value="Polysacc_deacetylase_ArnD"/>
</dbReference>
<accession>A0A7Y0K6T7</accession>
<evidence type="ECO:0000256" key="1">
    <source>
        <dbReference type="ARBA" id="ARBA00022723"/>
    </source>
</evidence>
<dbReference type="PANTHER" id="PTHR10587">
    <property type="entry name" value="GLYCOSYL TRANSFERASE-RELATED"/>
    <property type="match status" value="1"/>
</dbReference>
<dbReference type="Pfam" id="PF11738">
    <property type="entry name" value="DUF3298"/>
    <property type="match status" value="1"/>
</dbReference>
<gene>
    <name evidence="4" type="ORF">HHU08_07445</name>
</gene>
<proteinExistence type="predicted"/>
<dbReference type="GO" id="GO:0046872">
    <property type="term" value="F:metal ion binding"/>
    <property type="evidence" value="ECO:0007669"/>
    <property type="project" value="UniProtKB-KW"/>
</dbReference>
<dbReference type="InterPro" id="IPR002509">
    <property type="entry name" value="NODB_dom"/>
</dbReference>
<keyword evidence="5" id="KW-1185">Reference proteome</keyword>
<dbReference type="GO" id="GO:0016020">
    <property type="term" value="C:membrane"/>
    <property type="evidence" value="ECO:0007669"/>
    <property type="project" value="TreeGrafter"/>
</dbReference>
<dbReference type="RefSeq" id="WP_169188146.1">
    <property type="nucleotide sequence ID" value="NZ_JABBPK010000001.1"/>
</dbReference>
<dbReference type="PANTHER" id="PTHR10587:SF133">
    <property type="entry name" value="CHITIN DEACETYLASE 1-RELATED"/>
    <property type="match status" value="1"/>
</dbReference>
<evidence type="ECO:0000313" key="4">
    <source>
        <dbReference type="EMBL" id="NMO76823.1"/>
    </source>
</evidence>
<dbReference type="InterPro" id="IPR037126">
    <property type="entry name" value="PdaC/RsiV-like_sf"/>
</dbReference>
<dbReference type="EMBL" id="JABBPK010000001">
    <property type="protein sequence ID" value="NMO76823.1"/>
    <property type="molecule type" value="Genomic_DNA"/>
</dbReference>
<dbReference type="AlphaFoldDB" id="A0A7Y0K6T7"/>
<reference evidence="4 5" key="1">
    <citation type="submission" date="2020-04" db="EMBL/GenBank/DDBJ databases">
        <title>Bacillus sp. UniB3 isolated from commercial digestive syrup.</title>
        <authorList>
            <person name="Thorat V."/>
            <person name="Kirdat K."/>
            <person name="Tiwarekar B."/>
            <person name="Yadav A."/>
        </authorList>
    </citation>
    <scope>NUCLEOTIDE SEQUENCE [LARGE SCALE GENOMIC DNA]</scope>
    <source>
        <strain evidence="4 5">UniB3</strain>
    </source>
</reference>
<dbReference type="Gene3D" id="3.90.640.20">
    <property type="entry name" value="Heat-shock cognate protein, ATPase"/>
    <property type="match status" value="1"/>
</dbReference>
<dbReference type="SUPFAM" id="SSF88713">
    <property type="entry name" value="Glycoside hydrolase/deacetylase"/>
    <property type="match status" value="1"/>
</dbReference>
<dbReference type="Pfam" id="PF01522">
    <property type="entry name" value="Polysacc_deac_1"/>
    <property type="match status" value="1"/>
</dbReference>
<keyword evidence="2" id="KW-0378">Hydrolase</keyword>
<protein>
    <submittedName>
        <fullName evidence="4">Polysaccharide deacetylase family protein</fullName>
    </submittedName>
</protein>
<dbReference type="GO" id="GO:0016810">
    <property type="term" value="F:hydrolase activity, acting on carbon-nitrogen (but not peptide) bonds"/>
    <property type="evidence" value="ECO:0007669"/>
    <property type="project" value="InterPro"/>
</dbReference>
<organism evidence="4 5">
    <name type="scientific">Niallia alba</name>
    <dbReference type="NCBI Taxonomy" id="2729105"/>
    <lineage>
        <taxon>Bacteria</taxon>
        <taxon>Bacillati</taxon>
        <taxon>Bacillota</taxon>
        <taxon>Bacilli</taxon>
        <taxon>Bacillales</taxon>
        <taxon>Bacillaceae</taxon>
        <taxon>Niallia</taxon>
    </lineage>
</organism>
<dbReference type="InterPro" id="IPR021729">
    <property type="entry name" value="DUF3298"/>
</dbReference>
<comment type="caution">
    <text evidence="4">The sequence shown here is derived from an EMBL/GenBank/DDBJ whole genome shotgun (WGS) entry which is preliminary data.</text>
</comment>
<keyword evidence="1" id="KW-0479">Metal-binding</keyword>
<dbReference type="Gene3D" id="3.30.565.40">
    <property type="entry name" value="Fervidobacterium nodosum Rt17-B1 like"/>
    <property type="match status" value="1"/>
</dbReference>
<evidence type="ECO:0000256" key="2">
    <source>
        <dbReference type="ARBA" id="ARBA00022801"/>
    </source>
</evidence>
<evidence type="ECO:0000313" key="5">
    <source>
        <dbReference type="Proteomes" id="UP000588491"/>
    </source>
</evidence>
<evidence type="ECO:0000259" key="3">
    <source>
        <dbReference type="PROSITE" id="PS51677"/>
    </source>
</evidence>
<dbReference type="GO" id="GO:0005975">
    <property type="term" value="P:carbohydrate metabolic process"/>
    <property type="evidence" value="ECO:0007669"/>
    <property type="project" value="InterPro"/>
</dbReference>
<dbReference type="CDD" id="cd10954">
    <property type="entry name" value="CE4_CtAXE_like"/>
    <property type="match status" value="1"/>
</dbReference>
<name>A0A7Y0K6T7_9BACI</name>
<dbReference type="Proteomes" id="UP000588491">
    <property type="component" value="Unassembled WGS sequence"/>
</dbReference>
<dbReference type="Gene3D" id="3.20.20.370">
    <property type="entry name" value="Glycoside hydrolase/deacetylase"/>
    <property type="match status" value="1"/>
</dbReference>
<sequence length="474" mass="54881">MNSLKWRNFLIPLFCFSLLLIGFKFWGNEKKQAAEPPEKKPEVAIQYDKNYKTIEINSYIKDEKHGGYWTSYPLLPDQSITTALKEYITNKISKYDQHIQKENIPKTQETSLHISYTITHYSKQTISILFETFEYITGPNGNTITESLTFDLQTHKRLSLKDLFQENSNYLFLLSKTSYCELMKDKKMAVDEVLVKQGTLPQEKNFQNFAVLNDSILFYFPKNQVGADDLGVQELAIKKEIVKDKLLPTYLDKEKNKNLLAEAAPKKMVTELPDVAKIDPSKKVIALTFDDGPSNKPTKKILKALKKNNGHATFFVLGERIQYYPSIIQQTIEEGHEIGNHSWNHPLLTKMKKKKALKEFQDTDDLIKEITGRESTLIRPPYGAIQNELKKELDKEIVLWTIDPEDWKQPTKKKIVEKVMKEAKDESIILLHDIYDKSADAAVEIIEKLTKEGYQLVTISQLREVQEERKLLEN</sequence>
<feature type="domain" description="NodB homology" evidence="3">
    <location>
        <begin position="283"/>
        <end position="457"/>
    </location>
</feature>